<evidence type="ECO:0000313" key="3">
    <source>
        <dbReference type="EMBL" id="KAF4438661.1"/>
    </source>
</evidence>
<evidence type="ECO:0000256" key="1">
    <source>
        <dbReference type="SAM" id="Coils"/>
    </source>
</evidence>
<feature type="compositionally biased region" description="Polar residues" evidence="2">
    <location>
        <begin position="110"/>
        <end position="125"/>
    </location>
</feature>
<evidence type="ECO:0000313" key="4">
    <source>
        <dbReference type="Proteomes" id="UP000536711"/>
    </source>
</evidence>
<protein>
    <submittedName>
        <fullName evidence="3">Uncharacterized protein</fullName>
    </submittedName>
</protein>
<proteinExistence type="predicted"/>
<dbReference type="Proteomes" id="UP000536711">
    <property type="component" value="Unassembled WGS sequence"/>
</dbReference>
<gene>
    <name evidence="3" type="ORF">FACUT_4770</name>
</gene>
<reference evidence="3 4" key="1">
    <citation type="submission" date="2020-01" db="EMBL/GenBank/DDBJ databases">
        <title>Identification and distribution of gene clusters putatively required for synthesis of sphingolipid metabolism inhibitors in phylogenetically diverse species of the filamentous fungus Fusarium.</title>
        <authorList>
            <person name="Kim H.-S."/>
            <person name="Busman M."/>
            <person name="Brown D.W."/>
            <person name="Divon H."/>
            <person name="Uhlig S."/>
            <person name="Proctor R.H."/>
        </authorList>
    </citation>
    <scope>NUCLEOTIDE SEQUENCE [LARGE SCALE GENOMIC DNA]</scope>
    <source>
        <strain evidence="3 4">NRRL 13308</strain>
    </source>
</reference>
<dbReference type="AlphaFoldDB" id="A0A8H4NNP4"/>
<name>A0A8H4NNP4_9HYPO</name>
<dbReference type="EMBL" id="JAADJF010000110">
    <property type="protein sequence ID" value="KAF4438661.1"/>
    <property type="molecule type" value="Genomic_DNA"/>
</dbReference>
<organism evidence="3 4">
    <name type="scientific">Fusarium acutatum</name>
    <dbReference type="NCBI Taxonomy" id="78861"/>
    <lineage>
        <taxon>Eukaryota</taxon>
        <taxon>Fungi</taxon>
        <taxon>Dikarya</taxon>
        <taxon>Ascomycota</taxon>
        <taxon>Pezizomycotina</taxon>
        <taxon>Sordariomycetes</taxon>
        <taxon>Hypocreomycetidae</taxon>
        <taxon>Hypocreales</taxon>
        <taxon>Nectriaceae</taxon>
        <taxon>Fusarium</taxon>
        <taxon>Fusarium fujikuroi species complex</taxon>
    </lineage>
</organism>
<sequence>MISYCFGGTKNHRSNFHSSAGQDRVTQNKIPHFTRSVNEMDWEQSQISQAIRHLDFNLSTKWEHAFKLFTDAQRFEIQRYLQAESSNLEHVVREILEDSVANGGIIIQPPHSTETSTKSLPAGPSKQQVAAESDQHDEIQRLTLKLQKKEEELTAVKSQLEEAEIRTDQLRKLIIPSGTEPILDSKIQQLFSEVRTLIQKVVSRLYTKAPRYWESSVDESRAFFKQIKDLPPDLQQDAIHSELFTCLRQWLFSTETKDRGLGEGHEKLQSLLGQTEQALVEAVEAKYPGEHHREEIQEWRSATFNCTELLQDTSDDPAYYAANLADLFKPSETDDPKAQQRGRKHLQTLCQRSFELGALMRLTEDSFEVFTVKDGTPIVDCEDIVEKWRNYSENGASGVEITVWCLFGGLRKISKEYPTRPVILEKAQVATRFVRRAE</sequence>
<comment type="caution">
    <text evidence="3">The sequence shown here is derived from an EMBL/GenBank/DDBJ whole genome shotgun (WGS) entry which is preliminary data.</text>
</comment>
<keyword evidence="4" id="KW-1185">Reference proteome</keyword>
<keyword evidence="1" id="KW-0175">Coiled coil</keyword>
<accession>A0A8H4NNP4</accession>
<dbReference type="OrthoDB" id="4138121at2759"/>
<feature type="region of interest" description="Disordered" evidence="2">
    <location>
        <begin position="106"/>
        <end position="125"/>
    </location>
</feature>
<feature type="coiled-coil region" evidence="1">
    <location>
        <begin position="132"/>
        <end position="173"/>
    </location>
</feature>
<evidence type="ECO:0000256" key="2">
    <source>
        <dbReference type="SAM" id="MobiDB-lite"/>
    </source>
</evidence>